<reference evidence="3 4" key="1">
    <citation type="journal article" date="2013" name="Antonie Van Leeuwenhoek">
        <title>Sphingomonas ginsenosidivorax sp. nov., with the ability to transform ginsenosides.</title>
        <authorList>
            <person name="Jin X.F."/>
            <person name="Kim J.K."/>
            <person name="Liu Q.M."/>
            <person name="Kang M.S."/>
            <person name="He D."/>
            <person name="Jin F.X."/>
            <person name="Kim S.C."/>
            <person name="Im W.T."/>
        </authorList>
    </citation>
    <scope>NUCLEOTIDE SEQUENCE [LARGE SCALE GENOMIC DNA]</scope>
    <source>
        <strain evidence="3 4">KHI67</strain>
    </source>
</reference>
<evidence type="ECO:0000313" key="4">
    <source>
        <dbReference type="Proteomes" id="UP000321250"/>
    </source>
</evidence>
<sequence>MKLLALGLLIPLSACSFSSSSDAKGTAIPAQGSGAARTFQIADFTGIALRGSDDIDVRVGTGFSVRAEGASEDLDKLRIGRDGTTLDVGRKPNTGMNWSKGGKVRVFVTLPRLVEADVAGSGNMTVDRIEGGAFAGGIAGSGNLRIAALQVENADFSIAGSGDAIAAGAAKALKIEIAGSGSVDGSKLRAQSASVEIVGSGDATAVVDGPAKVDMIGSGDVDLGPNARCTVSKMGSGTVRCAR</sequence>
<keyword evidence="4" id="KW-1185">Reference proteome</keyword>
<dbReference type="RefSeq" id="WP_147083474.1">
    <property type="nucleotide sequence ID" value="NZ_VOQR01000001.1"/>
</dbReference>
<dbReference type="OrthoDB" id="7841570at2"/>
<dbReference type="EMBL" id="VOQR01000001">
    <property type="protein sequence ID" value="TXC72198.1"/>
    <property type="molecule type" value="Genomic_DNA"/>
</dbReference>
<dbReference type="Proteomes" id="UP000321250">
    <property type="component" value="Unassembled WGS sequence"/>
</dbReference>
<name>A0A5C6UL57_9SPHN</name>
<gene>
    <name evidence="3" type="ORF">FSB78_15540</name>
</gene>
<feature type="domain" description="Putative auto-transporter adhesin head GIN" evidence="2">
    <location>
        <begin position="43"/>
        <end position="222"/>
    </location>
</feature>
<evidence type="ECO:0000256" key="1">
    <source>
        <dbReference type="SAM" id="SignalP"/>
    </source>
</evidence>
<dbReference type="InterPro" id="IPR021255">
    <property type="entry name" value="DUF2807"/>
</dbReference>
<feature type="chain" id="PRO_5022891185" evidence="1">
    <location>
        <begin position="24"/>
        <end position="243"/>
    </location>
</feature>
<feature type="signal peptide" evidence="1">
    <location>
        <begin position="1"/>
        <end position="23"/>
    </location>
</feature>
<dbReference type="Gene3D" id="2.160.20.120">
    <property type="match status" value="1"/>
</dbReference>
<proteinExistence type="predicted"/>
<organism evidence="3 4">
    <name type="scientific">Sphingomonas ginsenosidivorax</name>
    <dbReference type="NCBI Taxonomy" id="862135"/>
    <lineage>
        <taxon>Bacteria</taxon>
        <taxon>Pseudomonadati</taxon>
        <taxon>Pseudomonadota</taxon>
        <taxon>Alphaproteobacteria</taxon>
        <taxon>Sphingomonadales</taxon>
        <taxon>Sphingomonadaceae</taxon>
        <taxon>Sphingomonas</taxon>
    </lineage>
</organism>
<comment type="caution">
    <text evidence="3">The sequence shown here is derived from an EMBL/GenBank/DDBJ whole genome shotgun (WGS) entry which is preliminary data.</text>
</comment>
<evidence type="ECO:0000259" key="2">
    <source>
        <dbReference type="Pfam" id="PF10988"/>
    </source>
</evidence>
<evidence type="ECO:0000313" key="3">
    <source>
        <dbReference type="EMBL" id="TXC72198.1"/>
    </source>
</evidence>
<protein>
    <submittedName>
        <fullName evidence="3">DUF2807 domain-containing protein</fullName>
    </submittedName>
</protein>
<keyword evidence="1" id="KW-0732">Signal</keyword>
<dbReference type="Pfam" id="PF10988">
    <property type="entry name" value="DUF2807"/>
    <property type="match status" value="1"/>
</dbReference>
<dbReference type="AlphaFoldDB" id="A0A5C6UL57"/>
<accession>A0A5C6UL57</accession>